<proteinExistence type="inferred from homology"/>
<organism evidence="7 8">
    <name type="scientific">Nonomuraea phyllanthi</name>
    <dbReference type="NCBI Taxonomy" id="2219224"/>
    <lineage>
        <taxon>Bacteria</taxon>
        <taxon>Bacillati</taxon>
        <taxon>Actinomycetota</taxon>
        <taxon>Actinomycetes</taxon>
        <taxon>Streptosporangiales</taxon>
        <taxon>Streptosporangiaceae</taxon>
        <taxon>Nonomuraea</taxon>
    </lineage>
</organism>
<name>A0A5C4VCM7_9ACTN</name>
<dbReference type="GO" id="GO:1904680">
    <property type="term" value="F:peptide transmembrane transporter activity"/>
    <property type="evidence" value="ECO:0007669"/>
    <property type="project" value="TreeGrafter"/>
</dbReference>
<dbReference type="InterPro" id="IPR039424">
    <property type="entry name" value="SBP_5"/>
</dbReference>
<dbReference type="RefSeq" id="WP_139636985.1">
    <property type="nucleotide sequence ID" value="NZ_CP045572.1"/>
</dbReference>
<dbReference type="GO" id="GO:0042597">
    <property type="term" value="C:periplasmic space"/>
    <property type="evidence" value="ECO:0007669"/>
    <property type="project" value="UniProtKB-ARBA"/>
</dbReference>
<dbReference type="InterPro" id="IPR000914">
    <property type="entry name" value="SBP_5_dom"/>
</dbReference>
<dbReference type="PANTHER" id="PTHR30290:SF10">
    <property type="entry name" value="PERIPLASMIC OLIGOPEPTIDE-BINDING PROTEIN-RELATED"/>
    <property type="match status" value="1"/>
</dbReference>
<dbReference type="SUPFAM" id="SSF53850">
    <property type="entry name" value="Periplasmic binding protein-like II"/>
    <property type="match status" value="1"/>
</dbReference>
<dbReference type="EMBL" id="VDLX02000025">
    <property type="protein sequence ID" value="KAB8188393.1"/>
    <property type="molecule type" value="Genomic_DNA"/>
</dbReference>
<dbReference type="GO" id="GO:0015833">
    <property type="term" value="P:peptide transport"/>
    <property type="evidence" value="ECO:0007669"/>
    <property type="project" value="TreeGrafter"/>
</dbReference>
<dbReference type="Gene3D" id="3.40.190.10">
    <property type="entry name" value="Periplasmic binding protein-like II"/>
    <property type="match status" value="1"/>
</dbReference>
<comment type="similarity">
    <text evidence="2">Belongs to the bacterial solute-binding protein 5 family.</text>
</comment>
<dbReference type="AlphaFoldDB" id="A0A5C4VCM7"/>
<feature type="signal peptide" evidence="5">
    <location>
        <begin position="1"/>
        <end position="18"/>
    </location>
</feature>
<dbReference type="Gene3D" id="3.10.105.10">
    <property type="entry name" value="Dipeptide-binding Protein, Domain 3"/>
    <property type="match status" value="1"/>
</dbReference>
<dbReference type="InterPro" id="IPR030678">
    <property type="entry name" value="Peptide/Ni-bd"/>
</dbReference>
<accession>A0A5P9YW11</accession>
<evidence type="ECO:0000256" key="4">
    <source>
        <dbReference type="ARBA" id="ARBA00022729"/>
    </source>
</evidence>
<dbReference type="CDD" id="cd08512">
    <property type="entry name" value="PBP2_NikA_DppA_OppA_like_7"/>
    <property type="match status" value="1"/>
</dbReference>
<keyword evidence="4 5" id="KW-0732">Signal</keyword>
<gene>
    <name evidence="7" type="ORF">FH608_043905</name>
</gene>
<dbReference type="GO" id="GO:0043190">
    <property type="term" value="C:ATP-binding cassette (ABC) transporter complex"/>
    <property type="evidence" value="ECO:0007669"/>
    <property type="project" value="InterPro"/>
</dbReference>
<comment type="caution">
    <text evidence="7">The sequence shown here is derived from an EMBL/GenBank/DDBJ whole genome shotgun (WGS) entry which is preliminary data.</text>
</comment>
<sequence>MRPRAIAAAALAGVLALAGCTADKLGVTGPAVSRGADSAPLQVSFASAPASLDPAKSCTGEDRQLLNSLYVRLVDFGAEPGPEGTTQIDYSTITPYLARSWDASDDGKTYTFKLKTGWKFPSGTPMDARAVEFSLERALKMNQCGAVILHDLYTDPPLIKEIEAPDAETLVIRLSQPDPQVLAALADTSGGIVDPSLVKANGGVVENEGNAWMDSHSAGGGAFVLQSYAAGASAVLKANPDYGGLPPASKEIRITWVTSPSTQLLNVQNGTTDIAYGLSGSALNSLKSDPKVRVVSYDDTQSMLMTLPNNQEPWTNRDVREAVVKAIPTEDIIKNVVYGFGKAYYGPIPPSMPGYSEEHGRPVATDVAGAKALIAKSGVRTPIDVTLDILAGDQNQKALSTVIQSALKEIGINVSVRTLTSSAWNDAVYNGKSQASLRFDGPALANAGYYLQYDEACSSVGSFNTGYICVKANTPLLDRARGTADTSERDELYAQLTENWVKEYPRVTLYQSLTPFVLSSSVRAFHFSSSYDMRTWAK</sequence>
<evidence type="ECO:0000259" key="6">
    <source>
        <dbReference type="Pfam" id="PF00496"/>
    </source>
</evidence>
<keyword evidence="8" id="KW-1185">Reference proteome</keyword>
<accession>A0A5C4VCM7</accession>
<feature type="chain" id="PRO_5038531861" evidence="5">
    <location>
        <begin position="19"/>
        <end position="538"/>
    </location>
</feature>
<evidence type="ECO:0000256" key="1">
    <source>
        <dbReference type="ARBA" id="ARBA00004196"/>
    </source>
</evidence>
<evidence type="ECO:0000313" key="8">
    <source>
        <dbReference type="Proteomes" id="UP000312512"/>
    </source>
</evidence>
<dbReference type="PIRSF" id="PIRSF002741">
    <property type="entry name" value="MppA"/>
    <property type="match status" value="1"/>
</dbReference>
<dbReference type="Pfam" id="PF00496">
    <property type="entry name" value="SBP_bac_5"/>
    <property type="match status" value="1"/>
</dbReference>
<feature type="domain" description="Solute-binding protein family 5" evidence="6">
    <location>
        <begin position="93"/>
        <end position="453"/>
    </location>
</feature>
<dbReference type="Gene3D" id="3.90.76.10">
    <property type="entry name" value="Dipeptide-binding Protein, Domain 1"/>
    <property type="match status" value="1"/>
</dbReference>
<protein>
    <submittedName>
        <fullName evidence="7">ABC transporter substrate-binding protein</fullName>
    </submittedName>
</protein>
<dbReference type="GO" id="GO:0030313">
    <property type="term" value="C:cell envelope"/>
    <property type="evidence" value="ECO:0007669"/>
    <property type="project" value="UniProtKB-SubCell"/>
</dbReference>
<keyword evidence="3" id="KW-0813">Transport</keyword>
<evidence type="ECO:0000256" key="3">
    <source>
        <dbReference type="ARBA" id="ARBA00022448"/>
    </source>
</evidence>
<dbReference type="PROSITE" id="PS51257">
    <property type="entry name" value="PROKAR_LIPOPROTEIN"/>
    <property type="match status" value="1"/>
</dbReference>
<dbReference type="PANTHER" id="PTHR30290">
    <property type="entry name" value="PERIPLASMIC BINDING COMPONENT OF ABC TRANSPORTER"/>
    <property type="match status" value="1"/>
</dbReference>
<evidence type="ECO:0000313" key="7">
    <source>
        <dbReference type="EMBL" id="KAB8188393.1"/>
    </source>
</evidence>
<dbReference type="Proteomes" id="UP000312512">
    <property type="component" value="Unassembled WGS sequence"/>
</dbReference>
<comment type="subcellular location">
    <subcellularLocation>
        <location evidence="1">Cell envelope</location>
    </subcellularLocation>
</comment>
<evidence type="ECO:0000256" key="5">
    <source>
        <dbReference type="SAM" id="SignalP"/>
    </source>
</evidence>
<dbReference type="OrthoDB" id="3225986at2"/>
<evidence type="ECO:0000256" key="2">
    <source>
        <dbReference type="ARBA" id="ARBA00005695"/>
    </source>
</evidence>
<reference evidence="7 8" key="1">
    <citation type="submission" date="2019-10" db="EMBL/GenBank/DDBJ databases">
        <title>Nonomuraea sp. nov., isolated from Phyllanthus amarus.</title>
        <authorList>
            <person name="Klykleung N."/>
            <person name="Tanasupawat S."/>
        </authorList>
    </citation>
    <scope>NUCLEOTIDE SEQUENCE [LARGE SCALE GENOMIC DNA]</scope>
    <source>
        <strain evidence="7 8">PA1-10</strain>
    </source>
</reference>